<dbReference type="Proteomes" id="UP000431922">
    <property type="component" value="Unassembled WGS sequence"/>
</dbReference>
<evidence type="ECO:0000256" key="1">
    <source>
        <dbReference type="ARBA" id="ARBA00022612"/>
    </source>
</evidence>
<keyword evidence="6" id="KW-1185">Reference proteome</keyword>
<gene>
    <name evidence="5" type="ORF">GRI65_04385</name>
</gene>
<name>A0A845B0M2_9SPHN</name>
<dbReference type="RefSeq" id="WP_160755276.1">
    <property type="nucleotide sequence ID" value="NZ_WTYL01000001.1"/>
</dbReference>
<evidence type="ECO:0000259" key="4">
    <source>
        <dbReference type="Pfam" id="PF04586"/>
    </source>
</evidence>
<evidence type="ECO:0000256" key="3">
    <source>
        <dbReference type="ARBA" id="ARBA00022801"/>
    </source>
</evidence>
<proteinExistence type="predicted"/>
<dbReference type="EMBL" id="WTYL01000001">
    <property type="protein sequence ID" value="MXP43694.1"/>
    <property type="molecule type" value="Genomic_DNA"/>
</dbReference>
<keyword evidence="3" id="KW-0378">Hydrolase</keyword>
<feature type="domain" description="Prohead serine protease" evidence="4">
    <location>
        <begin position="11"/>
        <end position="152"/>
    </location>
</feature>
<sequence length="210" mass="22549">MHTRVLPFEIKSIADSGAIEGIISAFGGVDTYGDTIQPGAYTKSIASIAQSGRKMPVLYQHDASRPIGVWTELVERPQGLFGKADLAMDVELAREAHALAKIGALTGISIGFDVAPGGSKQDGNLRLLTEINLWEASLVTFPADPQARVTSIKELPRDVDQVREFLRQQGFASRDAAAMAGAWKARREQSNNHDAAEAVLRGAIARLGNL</sequence>
<protein>
    <submittedName>
        <fullName evidence="5">HK97 family phage prohead protease</fullName>
    </submittedName>
</protein>
<comment type="caution">
    <text evidence="5">The sequence shown here is derived from an EMBL/GenBank/DDBJ whole genome shotgun (WGS) entry which is preliminary data.</text>
</comment>
<dbReference type="NCBIfam" id="TIGR01543">
    <property type="entry name" value="proheadase_HK97"/>
    <property type="match status" value="1"/>
</dbReference>
<keyword evidence="1" id="KW-1188">Viral release from host cell</keyword>
<dbReference type="InterPro" id="IPR054613">
    <property type="entry name" value="Peptidase_S78_dom"/>
</dbReference>
<dbReference type="OrthoDB" id="9804926at2"/>
<dbReference type="GO" id="GO:0006508">
    <property type="term" value="P:proteolysis"/>
    <property type="evidence" value="ECO:0007669"/>
    <property type="project" value="UniProtKB-KW"/>
</dbReference>
<accession>A0A845B0M2</accession>
<reference evidence="5 6" key="1">
    <citation type="submission" date="2019-12" db="EMBL/GenBank/DDBJ databases">
        <title>Genomic-based taxomic classification of the family Erythrobacteraceae.</title>
        <authorList>
            <person name="Xu L."/>
        </authorList>
    </citation>
    <scope>NUCLEOTIDE SEQUENCE [LARGE SCALE GENOMIC DNA]</scope>
    <source>
        <strain evidence="5 6">KCTC 42453</strain>
    </source>
</reference>
<evidence type="ECO:0000313" key="6">
    <source>
        <dbReference type="Proteomes" id="UP000431922"/>
    </source>
</evidence>
<organism evidence="5 6">
    <name type="scientific">Allopontixanthobacter sediminis</name>
    <dbReference type="NCBI Taxonomy" id="1689985"/>
    <lineage>
        <taxon>Bacteria</taxon>
        <taxon>Pseudomonadati</taxon>
        <taxon>Pseudomonadota</taxon>
        <taxon>Alphaproteobacteria</taxon>
        <taxon>Sphingomonadales</taxon>
        <taxon>Erythrobacteraceae</taxon>
        <taxon>Allopontixanthobacter</taxon>
    </lineage>
</organism>
<evidence type="ECO:0000256" key="2">
    <source>
        <dbReference type="ARBA" id="ARBA00022670"/>
    </source>
</evidence>
<dbReference type="InterPro" id="IPR006433">
    <property type="entry name" value="Prohead_protease"/>
</dbReference>
<dbReference type="AlphaFoldDB" id="A0A845B0M2"/>
<evidence type="ECO:0000313" key="5">
    <source>
        <dbReference type="EMBL" id="MXP43694.1"/>
    </source>
</evidence>
<keyword evidence="2 5" id="KW-0645">Protease</keyword>
<dbReference type="GO" id="GO:0008233">
    <property type="term" value="F:peptidase activity"/>
    <property type="evidence" value="ECO:0007669"/>
    <property type="project" value="UniProtKB-KW"/>
</dbReference>
<dbReference type="Pfam" id="PF04586">
    <property type="entry name" value="Peptidase_S78"/>
    <property type="match status" value="1"/>
</dbReference>